<evidence type="ECO:0000313" key="2">
    <source>
        <dbReference type="EMBL" id="MFD3292626.1"/>
    </source>
</evidence>
<proteinExistence type="predicted"/>
<name>A0ABW6D6G4_9BACT</name>
<dbReference type="Proteomes" id="UP001598112">
    <property type="component" value="Unassembled WGS sequence"/>
</dbReference>
<protein>
    <recommendedName>
        <fullName evidence="4">Secreted protein</fullName>
    </recommendedName>
</protein>
<gene>
    <name evidence="2" type="ORF">SKC35_02900</name>
</gene>
<sequence length="117" mass="13001">MIRVLLVALASVFVLNSCEKSSAEIESEVRDLWLQNLQKEHVTGVNVLDVSLVQKSDSLYTGVLKTKEPEGTFLYNLEVTRAGDQLSYEVIGDGIQTDGRNTHEPDDQPVESDSLHQ</sequence>
<evidence type="ECO:0000313" key="3">
    <source>
        <dbReference type="Proteomes" id="UP001598112"/>
    </source>
</evidence>
<organism evidence="2 3">
    <name type="scientific">Aquirufa originis</name>
    <dbReference type="NCBI Taxonomy" id="3096514"/>
    <lineage>
        <taxon>Bacteria</taxon>
        <taxon>Pseudomonadati</taxon>
        <taxon>Bacteroidota</taxon>
        <taxon>Cytophagia</taxon>
        <taxon>Cytophagales</taxon>
        <taxon>Flectobacillaceae</taxon>
        <taxon>Aquirufa</taxon>
    </lineage>
</organism>
<accession>A0ABW6D6G4</accession>
<comment type="caution">
    <text evidence="2">The sequence shown here is derived from an EMBL/GenBank/DDBJ whole genome shotgun (WGS) entry which is preliminary data.</text>
</comment>
<keyword evidence="3" id="KW-1185">Reference proteome</keyword>
<evidence type="ECO:0000256" key="1">
    <source>
        <dbReference type="SAM" id="MobiDB-lite"/>
    </source>
</evidence>
<evidence type="ECO:0008006" key="4">
    <source>
        <dbReference type="Google" id="ProtNLM"/>
    </source>
</evidence>
<feature type="region of interest" description="Disordered" evidence="1">
    <location>
        <begin position="93"/>
        <end position="117"/>
    </location>
</feature>
<reference evidence="2 3" key="1">
    <citation type="submission" date="2024-03" db="EMBL/GenBank/DDBJ databases">
        <title>Aquirufa genome sequencing.</title>
        <authorList>
            <person name="Pitt A."/>
            <person name="Hahn M.W."/>
        </authorList>
    </citation>
    <scope>NUCLEOTIDE SEQUENCE [LARGE SCALE GENOMIC DNA]</scope>
    <source>
        <strain evidence="2 3">KTFRIE-69F</strain>
    </source>
</reference>
<dbReference type="EMBL" id="JBBKXY010000001">
    <property type="protein sequence ID" value="MFD3292626.1"/>
    <property type="molecule type" value="Genomic_DNA"/>
</dbReference>
<dbReference type="RefSeq" id="WP_377977973.1">
    <property type="nucleotide sequence ID" value="NZ_JBBKXY010000001.1"/>
</dbReference>